<dbReference type="PROSITE" id="PS50994">
    <property type="entry name" value="INTEGRASE"/>
    <property type="match status" value="1"/>
</dbReference>
<dbReference type="AlphaFoldDB" id="A0A2M6WDL6"/>
<dbReference type="EMBL" id="PFBO01000001">
    <property type="protein sequence ID" value="PIT90835.1"/>
    <property type="molecule type" value="Genomic_DNA"/>
</dbReference>
<dbReference type="GO" id="GO:0015074">
    <property type="term" value="P:DNA integration"/>
    <property type="evidence" value="ECO:0007669"/>
    <property type="project" value="InterPro"/>
</dbReference>
<dbReference type="InterPro" id="IPR001584">
    <property type="entry name" value="Integrase_cat-core"/>
</dbReference>
<dbReference type="InterPro" id="IPR012337">
    <property type="entry name" value="RNaseH-like_sf"/>
</dbReference>
<evidence type="ECO:0000259" key="1">
    <source>
        <dbReference type="PROSITE" id="PS50994"/>
    </source>
</evidence>
<dbReference type="SUPFAM" id="SSF53098">
    <property type="entry name" value="Ribonuclease H-like"/>
    <property type="match status" value="1"/>
</dbReference>
<gene>
    <name evidence="2" type="ORF">COU22_00010</name>
</gene>
<organism evidence="2 3">
    <name type="scientific">Candidatus Komeilibacteria bacterium CG10_big_fil_rev_8_21_14_0_10_41_13</name>
    <dbReference type="NCBI Taxonomy" id="1974476"/>
    <lineage>
        <taxon>Bacteria</taxon>
        <taxon>Candidatus Komeiliibacteriota</taxon>
    </lineage>
</organism>
<sequence>MKYQDIVIVKRWIPILKEYERTKAKVNPRPFKFVKDLCNAHQISKKELSRYYHKWVAGGKASESLLPEKRGAKPGSRRTPRDIERNIIKAYRHFGSNRYELVLLFKPYYLDKTPSAATMDRIKARYPLNETQKKIIKRYEKQAPGELAHIDVSMIPRDLRASFKTKDLYIAALCDDCTRITYAEILKDKKASTLTYFMARSLSWFKQIYNFEFESVMSDNGPEFKGSLEREHPFETMCSQLDIKHIYTRPYRPQTNGKVEAFWKIIKREFFAPNSFDSEKDLILNLGNFLFEYNHLRRHGGLNYLTPFDKLEKVTELLS</sequence>
<dbReference type="Pfam" id="PF13683">
    <property type="entry name" value="rve_3"/>
    <property type="match status" value="1"/>
</dbReference>
<dbReference type="PANTHER" id="PTHR35004">
    <property type="entry name" value="TRANSPOSASE RV3428C-RELATED"/>
    <property type="match status" value="1"/>
</dbReference>
<feature type="domain" description="Integrase catalytic" evidence="1">
    <location>
        <begin position="140"/>
        <end position="315"/>
    </location>
</feature>
<dbReference type="GO" id="GO:0003676">
    <property type="term" value="F:nucleic acid binding"/>
    <property type="evidence" value="ECO:0007669"/>
    <property type="project" value="InterPro"/>
</dbReference>
<dbReference type="Gene3D" id="3.30.420.10">
    <property type="entry name" value="Ribonuclease H-like superfamily/Ribonuclease H"/>
    <property type="match status" value="1"/>
</dbReference>
<dbReference type="Proteomes" id="UP000230543">
    <property type="component" value="Unassembled WGS sequence"/>
</dbReference>
<reference evidence="3" key="1">
    <citation type="submission" date="2017-09" db="EMBL/GenBank/DDBJ databases">
        <title>Depth-based differentiation of microbial function through sediment-hosted aquifers and enrichment of novel symbionts in the deep terrestrial subsurface.</title>
        <authorList>
            <person name="Probst A.J."/>
            <person name="Ladd B."/>
            <person name="Jarett J.K."/>
            <person name="Geller-Mcgrath D.E."/>
            <person name="Sieber C.M.K."/>
            <person name="Emerson J.B."/>
            <person name="Anantharaman K."/>
            <person name="Thomas B.C."/>
            <person name="Malmstrom R."/>
            <person name="Stieglmeier M."/>
            <person name="Klingl A."/>
            <person name="Woyke T."/>
            <person name="Ryan C.M."/>
            <person name="Banfield J.F."/>
        </authorList>
    </citation>
    <scope>NUCLEOTIDE SEQUENCE [LARGE SCALE GENOMIC DNA]</scope>
</reference>
<evidence type="ECO:0000313" key="3">
    <source>
        <dbReference type="Proteomes" id="UP000230543"/>
    </source>
</evidence>
<comment type="caution">
    <text evidence="2">The sequence shown here is derived from an EMBL/GenBank/DDBJ whole genome shotgun (WGS) entry which is preliminary data.</text>
</comment>
<protein>
    <recommendedName>
        <fullName evidence="1">Integrase catalytic domain-containing protein</fullName>
    </recommendedName>
</protein>
<name>A0A2M6WDL6_9BACT</name>
<dbReference type="InterPro" id="IPR036397">
    <property type="entry name" value="RNaseH_sf"/>
</dbReference>
<accession>A0A2M6WDL6</accession>
<proteinExistence type="predicted"/>
<evidence type="ECO:0000313" key="2">
    <source>
        <dbReference type="EMBL" id="PIT90835.1"/>
    </source>
</evidence>